<dbReference type="InterPro" id="IPR026002">
    <property type="entry name" value="ATC_hydrolase-like"/>
</dbReference>
<dbReference type="AlphaFoldDB" id="A0A1T4W222"/>
<dbReference type="Pfam" id="PF14196">
    <property type="entry name" value="ATC_hydrolase"/>
    <property type="match status" value="1"/>
</dbReference>
<dbReference type="RefSeq" id="WP_159445946.1">
    <property type="nucleotide sequence ID" value="NZ_FUYA01000004.1"/>
</dbReference>
<proteinExistence type="predicted"/>
<evidence type="ECO:0000313" key="1">
    <source>
        <dbReference type="EMBL" id="SKA71237.1"/>
    </source>
</evidence>
<accession>A0A1T4W222</accession>
<dbReference type="STRING" id="1121442.SAMN02745702_01439"/>
<sequence>MLHHIPYIEQRRVEAKMLRNVYEVLKSRSDETRALDLVRIIVEKAALEEGQAFALTAPDGKPSLEHFSQIADTWGENGALKFSRRELSGSTFILDVSSCAYARMYLDELGLSPSLAQTLGCHRDLAFAKGYSPHLQLARSSTLVENAAQVCPFRYVWTESRHPA</sequence>
<gene>
    <name evidence="1" type="ORF">SAMN02745702_01439</name>
</gene>
<keyword evidence="1" id="KW-0378">Hydrolase</keyword>
<keyword evidence="2" id="KW-1185">Reference proteome</keyword>
<reference evidence="1 2" key="1">
    <citation type="submission" date="2017-02" db="EMBL/GenBank/DDBJ databases">
        <authorList>
            <person name="Peterson S.W."/>
        </authorList>
    </citation>
    <scope>NUCLEOTIDE SEQUENCE [LARGE SCALE GENOMIC DNA]</scope>
    <source>
        <strain evidence="1 2">DSM 18034</strain>
    </source>
</reference>
<name>A0A1T4W222_9BACT</name>
<dbReference type="GO" id="GO:0016787">
    <property type="term" value="F:hydrolase activity"/>
    <property type="evidence" value="ECO:0007669"/>
    <property type="project" value="UniProtKB-KW"/>
</dbReference>
<dbReference type="Proteomes" id="UP000189733">
    <property type="component" value="Unassembled WGS sequence"/>
</dbReference>
<dbReference type="OrthoDB" id="9805176at2"/>
<dbReference type="EMBL" id="FUYA01000004">
    <property type="protein sequence ID" value="SKA71237.1"/>
    <property type="molecule type" value="Genomic_DNA"/>
</dbReference>
<organism evidence="1 2">
    <name type="scientific">Desulfobaculum bizertense DSM 18034</name>
    <dbReference type="NCBI Taxonomy" id="1121442"/>
    <lineage>
        <taxon>Bacteria</taxon>
        <taxon>Pseudomonadati</taxon>
        <taxon>Thermodesulfobacteriota</taxon>
        <taxon>Desulfovibrionia</taxon>
        <taxon>Desulfovibrionales</taxon>
        <taxon>Desulfovibrionaceae</taxon>
        <taxon>Desulfobaculum</taxon>
    </lineage>
</organism>
<evidence type="ECO:0000313" key="2">
    <source>
        <dbReference type="Proteomes" id="UP000189733"/>
    </source>
</evidence>
<protein>
    <submittedName>
        <fullName evidence="1">L-2-amino-thiazoline-4-carboxylic acid hydrolase</fullName>
    </submittedName>
</protein>